<feature type="transmembrane region" description="Helical" evidence="6">
    <location>
        <begin position="375"/>
        <end position="395"/>
    </location>
</feature>
<comment type="subcellular location">
    <subcellularLocation>
        <location evidence="1">Membrane</location>
        <topology evidence="1">Multi-pass membrane protein</topology>
    </subcellularLocation>
</comment>
<keyword evidence="8" id="KW-1185">Reference proteome</keyword>
<keyword evidence="4 6" id="KW-1133">Transmembrane helix</keyword>
<accession>A0AA41SDP4</accession>
<evidence type="ECO:0000313" key="7">
    <source>
        <dbReference type="EMBL" id="MCL7033310.1"/>
    </source>
</evidence>
<evidence type="ECO:0000256" key="4">
    <source>
        <dbReference type="ARBA" id="ARBA00022989"/>
    </source>
</evidence>
<dbReference type="AlphaFoldDB" id="A0AA41SDP4"/>
<reference evidence="7" key="1">
    <citation type="submission" date="2022-03" db="EMBL/GenBank/DDBJ databases">
        <title>A functionally conserved STORR gene fusion in Papaver species that diverged 16.8 million years ago.</title>
        <authorList>
            <person name="Catania T."/>
        </authorList>
    </citation>
    <scope>NUCLEOTIDE SEQUENCE</scope>
    <source>
        <strain evidence="7">S-191538</strain>
    </source>
</reference>
<dbReference type="GO" id="GO:0022857">
    <property type="term" value="F:transmembrane transporter activity"/>
    <property type="evidence" value="ECO:0007669"/>
    <property type="project" value="InterPro"/>
</dbReference>
<feature type="transmembrane region" description="Helical" evidence="6">
    <location>
        <begin position="195"/>
        <end position="214"/>
    </location>
</feature>
<feature type="transmembrane region" description="Helical" evidence="6">
    <location>
        <begin position="220"/>
        <end position="241"/>
    </location>
</feature>
<dbReference type="Pfam" id="PF00854">
    <property type="entry name" value="PTR2"/>
    <property type="match status" value="1"/>
</dbReference>
<feature type="transmembrane region" description="Helical" evidence="6">
    <location>
        <begin position="537"/>
        <end position="558"/>
    </location>
</feature>
<dbReference type="SUPFAM" id="SSF103473">
    <property type="entry name" value="MFS general substrate transporter"/>
    <property type="match status" value="1"/>
</dbReference>
<comment type="caution">
    <text evidence="7">The sequence shown here is derived from an EMBL/GenBank/DDBJ whole genome shotgun (WGS) entry which is preliminary data.</text>
</comment>
<dbReference type="PROSITE" id="PS01022">
    <property type="entry name" value="PTR2_1"/>
    <property type="match status" value="1"/>
</dbReference>
<feature type="transmembrane region" description="Helical" evidence="6">
    <location>
        <begin position="40"/>
        <end position="65"/>
    </location>
</feature>
<feature type="transmembrane region" description="Helical" evidence="6">
    <location>
        <begin position="102"/>
        <end position="122"/>
    </location>
</feature>
<organism evidence="7 8">
    <name type="scientific">Papaver nudicaule</name>
    <name type="common">Iceland poppy</name>
    <dbReference type="NCBI Taxonomy" id="74823"/>
    <lineage>
        <taxon>Eukaryota</taxon>
        <taxon>Viridiplantae</taxon>
        <taxon>Streptophyta</taxon>
        <taxon>Embryophyta</taxon>
        <taxon>Tracheophyta</taxon>
        <taxon>Spermatophyta</taxon>
        <taxon>Magnoliopsida</taxon>
        <taxon>Ranunculales</taxon>
        <taxon>Papaveraceae</taxon>
        <taxon>Papaveroideae</taxon>
        <taxon>Papaver</taxon>
    </lineage>
</organism>
<evidence type="ECO:0000256" key="1">
    <source>
        <dbReference type="ARBA" id="ARBA00004141"/>
    </source>
</evidence>
<feature type="transmembrane region" description="Helical" evidence="6">
    <location>
        <begin position="416"/>
        <end position="434"/>
    </location>
</feature>
<sequence length="585" mass="64175">MAKTTDDKPNQLILIDEEAAATASTIHVHRKRGGWITFPFVTVTILAIQVGSSAWSANLIVFLIGQFNFMSINAAQVSNIVAGTSNFLPIFGAILADSFFGNFSVIAVSSLFSLMGLILFMLTVTVPSLRPQDCATNATGSSSGTCETASNLQIAVLYTSITLSALGLGGSRYTIATMGADQFVKPKDQACFFNWYFFNFYVGLVIGVLGIVYIEDNVGWDWGVGICLAVNIVGLITFLAGKRYYRQVKSQGSPYRSLARVVVATIQKRRVLVSSELKTFYHGSSNDGLSPTSSFRFLNRAALETDGDTNEDGSIAKQWRLCTVQQVEDFKTLIRIIPLWFSSFFLSTPIGIQSSLAVLQALRMDRHIGAHNLKVPAGSFLVFTLVATAISLTLIDRFLVPTYQKLIRKPLTPLQRIGIGHVLTVASMAASAIVERKRLSIVWSDQLTSSTSAVTMSAFWLVIPLALVGVGEAFHFPGQVALYYQEFPVSLHSTSTAMISLLVAAGFYLSTAMIDVVQKITGWLPNNINQGRLDNVFWLLVVIGVINFGYFISCSVLYKYQNDSDENPIKVRNNDDDKPRQEEEN</sequence>
<evidence type="ECO:0000256" key="2">
    <source>
        <dbReference type="ARBA" id="ARBA00005982"/>
    </source>
</evidence>
<keyword evidence="5 6" id="KW-0472">Membrane</keyword>
<dbReference type="Proteomes" id="UP001177140">
    <property type="component" value="Unassembled WGS sequence"/>
</dbReference>
<feature type="transmembrane region" description="Helical" evidence="6">
    <location>
        <begin position="454"/>
        <end position="476"/>
    </location>
</feature>
<dbReference type="InterPro" id="IPR018456">
    <property type="entry name" value="PTR2_symporter_CS"/>
</dbReference>
<proteinExistence type="inferred from homology"/>
<evidence type="ECO:0000256" key="6">
    <source>
        <dbReference type="SAM" id="Phobius"/>
    </source>
</evidence>
<name>A0AA41SDP4_PAPNU</name>
<dbReference type="PANTHER" id="PTHR11654">
    <property type="entry name" value="OLIGOPEPTIDE TRANSPORTER-RELATED"/>
    <property type="match status" value="1"/>
</dbReference>
<dbReference type="GO" id="GO:0006857">
    <property type="term" value="P:oligopeptide transport"/>
    <property type="evidence" value="ECO:0007669"/>
    <property type="project" value="InterPro"/>
</dbReference>
<keyword evidence="3 6" id="KW-0812">Transmembrane</keyword>
<dbReference type="Gene3D" id="1.20.1250.20">
    <property type="entry name" value="MFS general substrate transporter like domains"/>
    <property type="match status" value="1"/>
</dbReference>
<dbReference type="GO" id="GO:0016020">
    <property type="term" value="C:membrane"/>
    <property type="evidence" value="ECO:0007669"/>
    <property type="project" value="UniProtKB-SubCell"/>
</dbReference>
<feature type="transmembrane region" description="Helical" evidence="6">
    <location>
        <begin position="339"/>
        <end position="363"/>
    </location>
</feature>
<evidence type="ECO:0000313" key="8">
    <source>
        <dbReference type="Proteomes" id="UP001177140"/>
    </source>
</evidence>
<feature type="transmembrane region" description="Helical" evidence="6">
    <location>
        <begin position="497"/>
        <end position="517"/>
    </location>
</feature>
<evidence type="ECO:0000256" key="3">
    <source>
        <dbReference type="ARBA" id="ARBA00022692"/>
    </source>
</evidence>
<dbReference type="InterPro" id="IPR000109">
    <property type="entry name" value="POT_fam"/>
</dbReference>
<dbReference type="EMBL" id="JAJJMA010133233">
    <property type="protein sequence ID" value="MCL7033310.1"/>
    <property type="molecule type" value="Genomic_DNA"/>
</dbReference>
<protein>
    <submittedName>
        <fullName evidence="7">Uncharacterized protein</fullName>
    </submittedName>
</protein>
<gene>
    <name evidence="7" type="ORF">MKW94_018289</name>
</gene>
<comment type="similarity">
    <text evidence="2">Belongs to the major facilitator superfamily. Proton-dependent oligopeptide transporter (POT/PTR) (TC 2.A.17) family.</text>
</comment>
<evidence type="ECO:0000256" key="5">
    <source>
        <dbReference type="ARBA" id="ARBA00023136"/>
    </source>
</evidence>
<feature type="transmembrane region" description="Helical" evidence="6">
    <location>
        <begin position="77"/>
        <end position="96"/>
    </location>
</feature>
<dbReference type="InterPro" id="IPR036259">
    <property type="entry name" value="MFS_trans_sf"/>
</dbReference>